<sequence>MESTENSLSFFTSNHSKHDSQWRMTGRNVTLVCVACLVELLESPNVLHLRKRKALQEIVFLLTNNQNVLELFCQSTQIVSHLCSTIMDLLSSENELLMNTVVEALDIITVKLRSEKLVEKVMETLENQILRLNNFRKSYPFVLALGRLLKSIPALSQVFAKNSSSLLEYFISNIVFPEESIKVAFLFILVQVCSSEEAVKELNFQIREKMCRQTCAVINCSVSFDTQVNALGVLKMFTTQPDVLMSVLKPPNEGKSDILESLKKLMLSQNEAIQTGAIQCITRILRHDSEEKSFTSVILRCGIGEMLLEDLECSNDIILASVFCCLDHIVRADVFYTEGYSVYGIESVIVGVSKAIKFKNPEIIQQAIRVLSLILSSQSFNVQLFPNEELCKKCAEILHQSLKSADHRVITQAACAVVQFLNINHFLSSVSFEAVGPLVSTVISQMKKFTKPRIYFRNIPKGAFGALLGALLEVIKKALLFGQEFQVRKPSYAALLTRNESTVSYENEILEQFVDSLWKAIDQICVPALMLNYESIECLAVFKSFFEILSLSVSSVNSYRHDFAKKLASGSFVRLSLEIRERFCRRPDGKELEDVTGRFLTDLCLALADSCDTTQLKEVLQTSNIARIHSVTACLNILTQCPVRQSATTEINDVSLFNSQCACIELMYVAFTHGDKIVSLESLATSLHKYIVLLSDLSLLPRVTLKHLLYLWIAPYSRLSKLTLPTDVVESMDVAQNILEQNLVNFTPNEFESIHIQNILFLSWIFSREPLAHAFGRQALICFLRSEKTQNCSTDEELQQLLISNDPFFREFVSLIDHNMEALVSRVGIIIEALMSGDSKSIPAKISAPHLKSTAIQITSIFLKIFSSHKSHPLARHSISTMLNVMTTVQMQANPVFDVKLLYRVINLLTSSDGDQRFAVCAINYLNVLLARDTNRENYRVAAVLLSNKPFCSFVEHILNSKLVNTVELRTDSVKDVNLLASTLVLIASLAISQMLSQEGAQHVFSLDKKCMINLVNEGQSILGLASLVFWDVFFKTRKELVNPILVLSNGNDANEPSREKLSDEDFLVLLVYIQNSLVHDSETVRQCAVKCLTSFLGYVPNTSDFACNPWNRIVLESQLCVLSVNVLTPSLVLFCLLVLQYAPSKPYLNDVLQDAVESILRKIPSVLCSEQDLSWYCVNFLAQVLSKKHKVMSENQKAAVLSWLTTFKETLRGNEERRSLAESLNTEAEQSDEREVRFFKIDAVIFPKASLKPPAWLDHELLEKVFCLLDSKGNEDSKQQ</sequence>
<evidence type="ECO:0000313" key="2">
    <source>
        <dbReference type="Proteomes" id="UP001159428"/>
    </source>
</evidence>
<dbReference type="PANTHER" id="PTHR12044">
    <property type="entry name" value="BCL2 INTERACTING MEDIATOR OF CELL DEATH"/>
    <property type="match status" value="1"/>
</dbReference>
<dbReference type="SUPFAM" id="SSF48371">
    <property type="entry name" value="ARM repeat"/>
    <property type="match status" value="2"/>
</dbReference>
<accession>A0AAU9VQ40</accession>
<proteinExistence type="predicted"/>
<organism evidence="1 2">
    <name type="scientific">Pocillopora meandrina</name>
    <dbReference type="NCBI Taxonomy" id="46732"/>
    <lineage>
        <taxon>Eukaryota</taxon>
        <taxon>Metazoa</taxon>
        <taxon>Cnidaria</taxon>
        <taxon>Anthozoa</taxon>
        <taxon>Hexacorallia</taxon>
        <taxon>Scleractinia</taxon>
        <taxon>Astrocoeniina</taxon>
        <taxon>Pocilloporidae</taxon>
        <taxon>Pocillopora</taxon>
    </lineage>
</organism>
<keyword evidence="2" id="KW-1185">Reference proteome</keyword>
<comment type="caution">
    <text evidence="1">The sequence shown here is derived from an EMBL/GenBank/DDBJ whole genome shotgun (WGS) entry which is preliminary data.</text>
</comment>
<protein>
    <recommendedName>
        <fullName evidence="3">Meiosis inhibitor protein 1</fullName>
    </recommendedName>
</protein>
<dbReference type="Gene3D" id="1.25.10.10">
    <property type="entry name" value="Leucine-rich Repeat Variant"/>
    <property type="match status" value="1"/>
</dbReference>
<dbReference type="InterPro" id="IPR052133">
    <property type="entry name" value="Immune_Signaling-Apoptosis_Reg"/>
</dbReference>
<dbReference type="InterPro" id="IPR011989">
    <property type="entry name" value="ARM-like"/>
</dbReference>
<evidence type="ECO:0000313" key="1">
    <source>
        <dbReference type="EMBL" id="CAH3034020.1"/>
    </source>
</evidence>
<dbReference type="Proteomes" id="UP001159428">
    <property type="component" value="Unassembled WGS sequence"/>
</dbReference>
<dbReference type="InterPro" id="IPR016024">
    <property type="entry name" value="ARM-type_fold"/>
</dbReference>
<gene>
    <name evidence="1" type="ORF">PMEA_00010442</name>
</gene>
<reference evidence="1 2" key="1">
    <citation type="submission" date="2022-05" db="EMBL/GenBank/DDBJ databases">
        <authorList>
            <consortium name="Genoscope - CEA"/>
            <person name="William W."/>
        </authorList>
    </citation>
    <scope>NUCLEOTIDE SEQUENCE [LARGE SCALE GENOMIC DNA]</scope>
</reference>
<name>A0AAU9VQ40_9CNID</name>
<evidence type="ECO:0008006" key="3">
    <source>
        <dbReference type="Google" id="ProtNLM"/>
    </source>
</evidence>
<dbReference type="PANTHER" id="PTHR12044:SF14">
    <property type="entry name" value="MEIOTIC DOUBLE-STRANDED BREAK FORMATION PROTEIN 1"/>
    <property type="match status" value="1"/>
</dbReference>
<dbReference type="EMBL" id="CALNXJ010000002">
    <property type="protein sequence ID" value="CAH3034020.1"/>
    <property type="molecule type" value="Genomic_DNA"/>
</dbReference>